<reference evidence="1" key="2">
    <citation type="journal article" date="2015" name="Data Brief">
        <title>Shoot transcriptome of the giant reed, Arundo donax.</title>
        <authorList>
            <person name="Barrero R.A."/>
            <person name="Guerrero F.D."/>
            <person name="Moolhuijzen P."/>
            <person name="Goolsby J.A."/>
            <person name="Tidwell J."/>
            <person name="Bellgard S.E."/>
            <person name="Bellgard M.I."/>
        </authorList>
    </citation>
    <scope>NUCLEOTIDE SEQUENCE</scope>
    <source>
        <tissue evidence="1">Shoot tissue taken approximately 20 cm above the soil surface</tissue>
    </source>
</reference>
<reference evidence="1" key="1">
    <citation type="submission" date="2014-09" db="EMBL/GenBank/DDBJ databases">
        <authorList>
            <person name="Magalhaes I.L.F."/>
            <person name="Oliveira U."/>
            <person name="Santos F.R."/>
            <person name="Vidigal T.H.D.A."/>
            <person name="Brescovit A.D."/>
            <person name="Santos A.J."/>
        </authorList>
    </citation>
    <scope>NUCLEOTIDE SEQUENCE</scope>
    <source>
        <tissue evidence="1">Shoot tissue taken approximately 20 cm above the soil surface</tissue>
    </source>
</reference>
<proteinExistence type="predicted"/>
<evidence type="ECO:0000313" key="1">
    <source>
        <dbReference type="EMBL" id="JAD20462.1"/>
    </source>
</evidence>
<organism evidence="1">
    <name type="scientific">Arundo donax</name>
    <name type="common">Giant reed</name>
    <name type="synonym">Donax arundinaceus</name>
    <dbReference type="NCBI Taxonomy" id="35708"/>
    <lineage>
        <taxon>Eukaryota</taxon>
        <taxon>Viridiplantae</taxon>
        <taxon>Streptophyta</taxon>
        <taxon>Embryophyta</taxon>
        <taxon>Tracheophyta</taxon>
        <taxon>Spermatophyta</taxon>
        <taxon>Magnoliopsida</taxon>
        <taxon>Liliopsida</taxon>
        <taxon>Poales</taxon>
        <taxon>Poaceae</taxon>
        <taxon>PACMAD clade</taxon>
        <taxon>Arundinoideae</taxon>
        <taxon>Arundineae</taxon>
        <taxon>Arundo</taxon>
    </lineage>
</organism>
<dbReference type="AlphaFoldDB" id="A0A0A8YAM8"/>
<dbReference type="EMBL" id="GBRH01277433">
    <property type="protein sequence ID" value="JAD20462.1"/>
    <property type="molecule type" value="Transcribed_RNA"/>
</dbReference>
<accession>A0A0A8YAM8</accession>
<sequence length="41" mass="4915">MQRFCLFPRSFSAICQFHISQTALKFYILLHDHILCTYAFC</sequence>
<protein>
    <submittedName>
        <fullName evidence="1">Uncharacterized protein</fullName>
    </submittedName>
</protein>
<name>A0A0A8YAM8_ARUDO</name>